<organism evidence="2 3">
    <name type="scientific">Bacillus rhizoplanae</name>
    <dbReference type="NCBI Taxonomy" id="2880966"/>
    <lineage>
        <taxon>Bacteria</taxon>
        <taxon>Bacillati</taxon>
        <taxon>Bacillota</taxon>
        <taxon>Bacilli</taxon>
        <taxon>Bacillales</taxon>
        <taxon>Bacillaceae</taxon>
        <taxon>Bacillus</taxon>
    </lineage>
</organism>
<proteinExistence type="predicted"/>
<dbReference type="Pfam" id="PF02498">
    <property type="entry name" value="Bro-N"/>
    <property type="match status" value="1"/>
</dbReference>
<evidence type="ECO:0000313" key="3">
    <source>
        <dbReference type="Proteomes" id="UP000789423"/>
    </source>
</evidence>
<keyword evidence="3" id="KW-1185">Reference proteome</keyword>
<feature type="domain" description="Bro-N" evidence="1">
    <location>
        <begin position="1"/>
        <end position="103"/>
    </location>
</feature>
<dbReference type="PROSITE" id="PS51750">
    <property type="entry name" value="BRO_N"/>
    <property type="match status" value="1"/>
</dbReference>
<dbReference type="RefSeq" id="WP_230574066.1">
    <property type="nucleotide sequence ID" value="NZ_CAKJTI010000003.1"/>
</dbReference>
<dbReference type="Proteomes" id="UP000789423">
    <property type="component" value="Unassembled WGS sequence"/>
</dbReference>
<evidence type="ECO:0000313" key="2">
    <source>
        <dbReference type="EMBL" id="CAG9611825.1"/>
    </source>
</evidence>
<dbReference type="InterPro" id="IPR003497">
    <property type="entry name" value="BRO_N_domain"/>
</dbReference>
<reference evidence="2 3" key="1">
    <citation type="submission" date="2021-10" db="EMBL/GenBank/DDBJ databases">
        <authorList>
            <person name="Criscuolo A."/>
        </authorList>
    </citation>
    <scope>NUCLEOTIDE SEQUENCE [LARGE SCALE GENOMIC DNA]</scope>
    <source>
        <strain evidence="3">CIP 111899</strain>
    </source>
</reference>
<protein>
    <recommendedName>
        <fullName evidence="1">Bro-N domain-containing protein</fullName>
    </recommendedName>
</protein>
<name>A0ABN7ZXX1_9BACI</name>
<dbReference type="SMART" id="SM01040">
    <property type="entry name" value="Bro-N"/>
    <property type="match status" value="1"/>
</dbReference>
<gene>
    <name evidence="2" type="ORF">BACCIP111899_00997</name>
</gene>
<evidence type="ECO:0000259" key="1">
    <source>
        <dbReference type="PROSITE" id="PS51750"/>
    </source>
</evidence>
<accession>A0ABN7ZXX1</accession>
<dbReference type="EMBL" id="CAKJTI010000003">
    <property type="protein sequence ID" value="CAG9611825.1"/>
    <property type="molecule type" value="Genomic_DNA"/>
</dbReference>
<comment type="caution">
    <text evidence="2">The sequence shown here is derived from an EMBL/GenBank/DDBJ whole genome shotgun (WGS) entry which is preliminary data.</text>
</comment>
<sequence length="103" mass="11940">MLGKQFRIYGDADNPLFLAKDVANWIEHSNTSKMLNSIDEEEKIKSTLTITNGYKQGHGGLRENTEQWFLTEDGLYEILMQSRKPIAKEFKKEVKRSNALKVY</sequence>